<reference evidence="2 3" key="1">
    <citation type="submission" date="2023-09" db="EMBL/GenBank/DDBJ databases">
        <authorList>
            <person name="Rey-Velasco X."/>
        </authorList>
    </citation>
    <scope>NUCLEOTIDE SEQUENCE [LARGE SCALE GENOMIC DNA]</scope>
    <source>
        <strain evidence="2 3">F225</strain>
    </source>
</reference>
<protein>
    <submittedName>
        <fullName evidence="2">Uncharacterized protein</fullName>
    </submittedName>
</protein>
<comment type="caution">
    <text evidence="2">The sequence shown here is derived from an EMBL/GenBank/DDBJ whole genome shotgun (WGS) entry which is preliminary data.</text>
</comment>
<dbReference type="RefSeq" id="WP_311499003.1">
    <property type="nucleotide sequence ID" value="NZ_JAVRHN010000003.1"/>
</dbReference>
<proteinExistence type="predicted"/>
<evidence type="ECO:0000256" key="1">
    <source>
        <dbReference type="SAM" id="Phobius"/>
    </source>
</evidence>
<keyword evidence="3" id="KW-1185">Reference proteome</keyword>
<accession>A0ABU3DPE6</accession>
<evidence type="ECO:0000313" key="2">
    <source>
        <dbReference type="EMBL" id="MDT0685583.1"/>
    </source>
</evidence>
<sequence>MEFLYFFVVPMTGIVGTFVATVFRAEVRQYFKNFKFSEQWYGLVMTVIALTALILAILLVEYTP</sequence>
<name>A0ABU3DPE6_9FLAO</name>
<feature type="transmembrane region" description="Helical" evidence="1">
    <location>
        <begin position="39"/>
        <end position="60"/>
    </location>
</feature>
<keyword evidence="1" id="KW-0472">Membrane</keyword>
<keyword evidence="1" id="KW-1133">Transmembrane helix</keyword>
<dbReference type="Proteomes" id="UP001253848">
    <property type="component" value="Unassembled WGS sequence"/>
</dbReference>
<feature type="transmembrane region" description="Helical" evidence="1">
    <location>
        <begin position="6"/>
        <end position="27"/>
    </location>
</feature>
<organism evidence="2 3">
    <name type="scientific">Autumnicola psychrophila</name>
    <dbReference type="NCBI Taxonomy" id="3075592"/>
    <lineage>
        <taxon>Bacteria</taxon>
        <taxon>Pseudomonadati</taxon>
        <taxon>Bacteroidota</taxon>
        <taxon>Flavobacteriia</taxon>
        <taxon>Flavobacteriales</taxon>
        <taxon>Flavobacteriaceae</taxon>
        <taxon>Autumnicola</taxon>
    </lineage>
</organism>
<gene>
    <name evidence="2" type="ORF">RM541_04370</name>
</gene>
<keyword evidence="1" id="KW-0812">Transmembrane</keyword>
<dbReference type="EMBL" id="JAVRHN010000003">
    <property type="protein sequence ID" value="MDT0685583.1"/>
    <property type="molecule type" value="Genomic_DNA"/>
</dbReference>
<evidence type="ECO:0000313" key="3">
    <source>
        <dbReference type="Proteomes" id="UP001253848"/>
    </source>
</evidence>